<dbReference type="Pfam" id="PF13960">
    <property type="entry name" value="DUF4218"/>
    <property type="match status" value="1"/>
</dbReference>
<accession>A0A2I0AP51</accession>
<proteinExistence type="predicted"/>
<name>A0A2I0AP51_9ASPA</name>
<protein>
    <recommendedName>
        <fullName evidence="1">DUF4218 domain-containing protein</fullName>
    </recommendedName>
</protein>
<dbReference type="Proteomes" id="UP000236161">
    <property type="component" value="Unassembled WGS sequence"/>
</dbReference>
<evidence type="ECO:0000313" key="2">
    <source>
        <dbReference type="EMBL" id="PKA57341.1"/>
    </source>
</evidence>
<gene>
    <name evidence="2" type="ORF">AXF42_Ash013528</name>
</gene>
<sequence length="220" mass="26100">MYNSVDLFFLQWMYPFERYMKILKGYVRNRYRSEACIIENYIVEEVVEFYNEYLHNIYPIGIPIDHIAVDKYGRGITLGKSHVVDINMLRQTHLYVLYNLVVVDSYIEEHKEQLRSENPLNTRNQIWIQNKHIKEFIEWFGCRISTLLCETESANIDKSLKYLAFLPNHCVVKYDRYIINGYRFFTKNAALPGPKSRMRNAEGCVRQSTASVKLVESIMT</sequence>
<feature type="domain" description="DUF4218" evidence="1">
    <location>
        <begin position="11"/>
        <end position="57"/>
    </location>
</feature>
<dbReference type="AlphaFoldDB" id="A0A2I0AP51"/>
<dbReference type="PANTHER" id="PTHR48258:SF9">
    <property type="entry name" value="OS01G0348150 PROTEIN"/>
    <property type="match status" value="1"/>
</dbReference>
<dbReference type="EMBL" id="KZ451968">
    <property type="protein sequence ID" value="PKA57341.1"/>
    <property type="molecule type" value="Genomic_DNA"/>
</dbReference>
<dbReference type="STRING" id="1088818.A0A2I0AP51"/>
<organism evidence="2 3">
    <name type="scientific">Apostasia shenzhenica</name>
    <dbReference type="NCBI Taxonomy" id="1088818"/>
    <lineage>
        <taxon>Eukaryota</taxon>
        <taxon>Viridiplantae</taxon>
        <taxon>Streptophyta</taxon>
        <taxon>Embryophyta</taxon>
        <taxon>Tracheophyta</taxon>
        <taxon>Spermatophyta</taxon>
        <taxon>Magnoliopsida</taxon>
        <taxon>Liliopsida</taxon>
        <taxon>Asparagales</taxon>
        <taxon>Orchidaceae</taxon>
        <taxon>Apostasioideae</taxon>
        <taxon>Apostasia</taxon>
    </lineage>
</organism>
<dbReference type="OrthoDB" id="1878503at2759"/>
<evidence type="ECO:0000259" key="1">
    <source>
        <dbReference type="Pfam" id="PF13960"/>
    </source>
</evidence>
<evidence type="ECO:0000313" key="3">
    <source>
        <dbReference type="Proteomes" id="UP000236161"/>
    </source>
</evidence>
<dbReference type="InterPro" id="IPR025452">
    <property type="entry name" value="DUF4218"/>
</dbReference>
<keyword evidence="3" id="KW-1185">Reference proteome</keyword>
<reference evidence="2 3" key="1">
    <citation type="journal article" date="2017" name="Nature">
        <title>The Apostasia genome and the evolution of orchids.</title>
        <authorList>
            <person name="Zhang G.Q."/>
            <person name="Liu K.W."/>
            <person name="Li Z."/>
            <person name="Lohaus R."/>
            <person name="Hsiao Y.Y."/>
            <person name="Niu S.C."/>
            <person name="Wang J.Y."/>
            <person name="Lin Y.C."/>
            <person name="Xu Q."/>
            <person name="Chen L.J."/>
            <person name="Yoshida K."/>
            <person name="Fujiwara S."/>
            <person name="Wang Z.W."/>
            <person name="Zhang Y.Q."/>
            <person name="Mitsuda N."/>
            <person name="Wang M."/>
            <person name="Liu G.H."/>
            <person name="Pecoraro L."/>
            <person name="Huang H.X."/>
            <person name="Xiao X.J."/>
            <person name="Lin M."/>
            <person name="Wu X.Y."/>
            <person name="Wu W.L."/>
            <person name="Chen Y.Y."/>
            <person name="Chang S.B."/>
            <person name="Sakamoto S."/>
            <person name="Ohme-Takagi M."/>
            <person name="Yagi M."/>
            <person name="Zeng S.J."/>
            <person name="Shen C.Y."/>
            <person name="Yeh C.M."/>
            <person name="Luo Y.B."/>
            <person name="Tsai W.C."/>
            <person name="Van de Peer Y."/>
            <person name="Liu Z.J."/>
        </authorList>
    </citation>
    <scope>NUCLEOTIDE SEQUENCE [LARGE SCALE GENOMIC DNA]</scope>
    <source>
        <strain evidence="3">cv. Shenzhen</strain>
        <tissue evidence="2">Stem</tissue>
    </source>
</reference>
<dbReference type="PANTHER" id="PTHR48258">
    <property type="entry name" value="DUF4218 DOMAIN-CONTAINING PROTEIN-RELATED"/>
    <property type="match status" value="1"/>
</dbReference>